<dbReference type="GO" id="GO:0005525">
    <property type="term" value="F:GTP binding"/>
    <property type="evidence" value="ECO:0007669"/>
    <property type="project" value="UniProtKB-KW"/>
</dbReference>
<evidence type="ECO:0000313" key="12">
    <source>
        <dbReference type="Proteomes" id="UP000667349"/>
    </source>
</evidence>
<dbReference type="InterPro" id="IPR027417">
    <property type="entry name" value="P-loop_NTPase"/>
</dbReference>
<evidence type="ECO:0000256" key="10">
    <source>
        <dbReference type="SAM" id="MobiDB-lite"/>
    </source>
</evidence>
<dbReference type="SUPFAM" id="SSF52540">
    <property type="entry name" value="P-loop containing nucleoside triphosphate hydrolases"/>
    <property type="match status" value="1"/>
</dbReference>
<dbReference type="GO" id="GO:0031681">
    <property type="term" value="F:G-protein beta-subunit binding"/>
    <property type="evidence" value="ECO:0007669"/>
    <property type="project" value="TreeGrafter"/>
</dbReference>
<comment type="subcellular location">
    <subcellularLocation>
        <location evidence="1">Cell membrane</location>
        <topology evidence="1">Lipid-anchor</topology>
    </subcellularLocation>
</comment>
<evidence type="ECO:0000256" key="7">
    <source>
        <dbReference type="ARBA" id="ARBA00023288"/>
    </source>
</evidence>
<dbReference type="PRINTS" id="PR00449">
    <property type="entry name" value="RASTRNSFRMNG"/>
</dbReference>
<dbReference type="EMBL" id="JAANHZ010000244">
    <property type="protein sequence ID" value="KAG5313674.1"/>
    <property type="molecule type" value="Genomic_DNA"/>
</dbReference>
<evidence type="ECO:0000256" key="2">
    <source>
        <dbReference type="ARBA" id="ARBA00022475"/>
    </source>
</evidence>
<dbReference type="InterPro" id="IPR052236">
    <property type="entry name" value="Small_GTPase_RasD"/>
</dbReference>
<dbReference type="GO" id="GO:0005886">
    <property type="term" value="C:plasma membrane"/>
    <property type="evidence" value="ECO:0007669"/>
    <property type="project" value="UniProtKB-SubCell"/>
</dbReference>
<feature type="non-terminal residue" evidence="11">
    <location>
        <position position="395"/>
    </location>
</feature>
<evidence type="ECO:0000256" key="9">
    <source>
        <dbReference type="ARBA" id="ARBA00038061"/>
    </source>
</evidence>
<dbReference type="SMART" id="SM00173">
    <property type="entry name" value="RAS"/>
    <property type="match status" value="1"/>
</dbReference>
<dbReference type="InterPro" id="IPR005225">
    <property type="entry name" value="Small_GTP-bd"/>
</dbReference>
<keyword evidence="4" id="KW-0547">Nucleotide-binding</keyword>
<comment type="similarity">
    <text evidence="9">Belongs to the small GTPase superfamily. RasD family.</text>
</comment>
<feature type="non-terminal residue" evidence="11">
    <location>
        <position position="1"/>
    </location>
</feature>
<keyword evidence="3" id="KW-0488">Methylation</keyword>
<keyword evidence="12" id="KW-1185">Reference proteome</keyword>
<keyword evidence="7" id="KW-0449">Lipoprotein</keyword>
<dbReference type="PROSITE" id="PS51421">
    <property type="entry name" value="RAS"/>
    <property type="match status" value="1"/>
</dbReference>
<dbReference type="FunFam" id="3.40.50.300:FF:000475">
    <property type="entry name" value="GTP-binding protein Rhes"/>
    <property type="match status" value="1"/>
</dbReference>
<accession>A0A836F7C4</accession>
<dbReference type="InterPro" id="IPR001806">
    <property type="entry name" value="Small_GTPase"/>
</dbReference>
<sequence>MHVPMRTGKQYCDNPIADVAGMGTLPIYLVAWLYQNLLEACGRLLCCVQRLCRSGSATDEPTEHRINARGRRGAQAEPELVEGQGPSGPEDGMLAMPVSPSPASTSSQEDACKPPPRNCYRLVMLGSARVGKTAIVARFLFNKFEESYTPTIEDFHRKLYRIRGEVHQLDLLDTSGNHPFPAMRRLSFLTGDLFVVVFSMDCRESFEEAIRLREAILETKVSATQSATKSRRAHYSLKVPMVIVGNKCDKDVKTVTVEEAEQYCVSQDECCIFVEVSAKRNYHVDELFYQLFVVAGLPLEMAPNHHRKVPLTFGSPTMLPPSQPRHKATLSIKRRLSDACGVVAPNVRRPSIRTDLMIMRTKTCSLAAGNENNTPGSRITLRTGRTESRKACSIQ</sequence>
<comment type="caution">
    <text evidence="11">The sequence shown here is derived from an EMBL/GenBank/DDBJ whole genome shotgun (WGS) entry which is preliminary data.</text>
</comment>
<keyword evidence="2" id="KW-1003">Cell membrane</keyword>
<dbReference type="PANTHER" id="PTHR46149:SF3">
    <property type="entry name" value="MIP08469P"/>
    <property type="match status" value="1"/>
</dbReference>
<keyword evidence="5" id="KW-0342">GTP-binding</keyword>
<dbReference type="AlphaFoldDB" id="A0A836F7C4"/>
<dbReference type="Gene3D" id="3.40.50.300">
    <property type="entry name" value="P-loop containing nucleotide triphosphate hydrolases"/>
    <property type="match status" value="1"/>
</dbReference>
<evidence type="ECO:0000256" key="1">
    <source>
        <dbReference type="ARBA" id="ARBA00004193"/>
    </source>
</evidence>
<proteinExistence type="inferred from homology"/>
<keyword evidence="6" id="KW-0472">Membrane</keyword>
<gene>
    <name evidence="11" type="primary">Rasd2_0</name>
    <name evidence="11" type="ORF">G6Z75_0000531</name>
</gene>
<protein>
    <submittedName>
        <fullName evidence="11">RHES protein</fullName>
    </submittedName>
</protein>
<keyword evidence="8" id="KW-0636">Prenylation</keyword>
<dbReference type="GO" id="GO:0003924">
    <property type="term" value="F:GTPase activity"/>
    <property type="evidence" value="ECO:0007669"/>
    <property type="project" value="InterPro"/>
</dbReference>
<evidence type="ECO:0000256" key="6">
    <source>
        <dbReference type="ARBA" id="ARBA00023136"/>
    </source>
</evidence>
<dbReference type="SMART" id="SM00175">
    <property type="entry name" value="RAB"/>
    <property type="match status" value="1"/>
</dbReference>
<dbReference type="PANTHER" id="PTHR46149">
    <property type="entry name" value="MIP08469P"/>
    <property type="match status" value="1"/>
</dbReference>
<evidence type="ECO:0000256" key="8">
    <source>
        <dbReference type="ARBA" id="ARBA00023289"/>
    </source>
</evidence>
<evidence type="ECO:0000256" key="5">
    <source>
        <dbReference type="ARBA" id="ARBA00023134"/>
    </source>
</evidence>
<evidence type="ECO:0000256" key="4">
    <source>
        <dbReference type="ARBA" id="ARBA00022741"/>
    </source>
</evidence>
<dbReference type="PROSITE" id="PS51419">
    <property type="entry name" value="RAB"/>
    <property type="match status" value="1"/>
</dbReference>
<reference evidence="11" key="1">
    <citation type="submission" date="2020-02" db="EMBL/GenBank/DDBJ databases">
        <title>Relaxed selection underlies rapid genomic changes in the transitions from sociality to social parasitism in ants.</title>
        <authorList>
            <person name="Bi X."/>
        </authorList>
    </citation>
    <scope>NUCLEOTIDE SEQUENCE</scope>
    <source>
        <strain evidence="11">BGI-DK2013a</strain>
        <tissue evidence="11">Whole body</tissue>
    </source>
</reference>
<organism evidence="11 12">
    <name type="scientific">Acromyrmex insinuator</name>
    <dbReference type="NCBI Taxonomy" id="230686"/>
    <lineage>
        <taxon>Eukaryota</taxon>
        <taxon>Metazoa</taxon>
        <taxon>Ecdysozoa</taxon>
        <taxon>Arthropoda</taxon>
        <taxon>Hexapoda</taxon>
        <taxon>Insecta</taxon>
        <taxon>Pterygota</taxon>
        <taxon>Neoptera</taxon>
        <taxon>Endopterygota</taxon>
        <taxon>Hymenoptera</taxon>
        <taxon>Apocrita</taxon>
        <taxon>Aculeata</taxon>
        <taxon>Formicoidea</taxon>
        <taxon>Formicidae</taxon>
        <taxon>Myrmicinae</taxon>
        <taxon>Acromyrmex</taxon>
    </lineage>
</organism>
<dbReference type="GO" id="GO:0007165">
    <property type="term" value="P:signal transduction"/>
    <property type="evidence" value="ECO:0007669"/>
    <property type="project" value="TreeGrafter"/>
</dbReference>
<dbReference type="SMART" id="SM00174">
    <property type="entry name" value="RHO"/>
    <property type="match status" value="1"/>
</dbReference>
<name>A0A836F7C4_9HYME</name>
<evidence type="ECO:0000256" key="3">
    <source>
        <dbReference type="ARBA" id="ARBA00022481"/>
    </source>
</evidence>
<dbReference type="Pfam" id="PF00071">
    <property type="entry name" value="Ras"/>
    <property type="match status" value="1"/>
</dbReference>
<dbReference type="Proteomes" id="UP000667349">
    <property type="component" value="Unassembled WGS sequence"/>
</dbReference>
<evidence type="ECO:0000313" key="11">
    <source>
        <dbReference type="EMBL" id="KAG5313674.1"/>
    </source>
</evidence>
<dbReference type="NCBIfam" id="TIGR00231">
    <property type="entry name" value="small_GTP"/>
    <property type="match status" value="1"/>
</dbReference>
<feature type="region of interest" description="Disordered" evidence="10">
    <location>
        <begin position="57"/>
        <end position="113"/>
    </location>
</feature>